<comment type="similarity">
    <text evidence="4">Belongs to the small GTPase superfamily. Rab family.</text>
</comment>
<dbReference type="SUPFAM" id="SSF52540">
    <property type="entry name" value="P-loop containing nucleoside triphosphate hydrolases"/>
    <property type="match status" value="1"/>
</dbReference>
<keyword evidence="10" id="KW-0472">Membrane</keyword>
<dbReference type="AlphaFoldDB" id="A0A8C3JJA7"/>
<dbReference type="PROSITE" id="PS51420">
    <property type="entry name" value="RHO"/>
    <property type="match status" value="1"/>
</dbReference>
<keyword evidence="7" id="KW-0547">Nucleotide-binding</keyword>
<evidence type="ECO:0000256" key="14">
    <source>
        <dbReference type="ARBA" id="ARBA00047660"/>
    </source>
</evidence>
<dbReference type="PRINTS" id="PR00449">
    <property type="entry name" value="RASTRNSFRMNG"/>
</dbReference>
<keyword evidence="11" id="KW-0449">Lipoprotein</keyword>
<evidence type="ECO:0000256" key="8">
    <source>
        <dbReference type="ARBA" id="ARBA00022927"/>
    </source>
</evidence>
<keyword evidence="17" id="KW-1185">Reference proteome</keyword>
<evidence type="ECO:0000256" key="2">
    <source>
        <dbReference type="ARBA" id="ARBA00004156"/>
    </source>
</evidence>
<feature type="region of interest" description="Disordered" evidence="15">
    <location>
        <begin position="309"/>
        <end position="334"/>
    </location>
</feature>
<dbReference type="SMART" id="SM00175">
    <property type="entry name" value="RAB"/>
    <property type="match status" value="1"/>
</dbReference>
<dbReference type="GO" id="GO:0015031">
    <property type="term" value="P:protein transport"/>
    <property type="evidence" value="ECO:0007669"/>
    <property type="project" value="UniProtKB-KW"/>
</dbReference>
<dbReference type="FunFam" id="3.40.50.300:FF:000085">
    <property type="entry name" value="Putative ras-related protein rab-11a"/>
    <property type="match status" value="1"/>
</dbReference>
<dbReference type="PROSITE" id="PS51421">
    <property type="entry name" value="RAS"/>
    <property type="match status" value="1"/>
</dbReference>
<dbReference type="GO" id="GO:0005525">
    <property type="term" value="F:GTP binding"/>
    <property type="evidence" value="ECO:0007669"/>
    <property type="project" value="UniProtKB-KW"/>
</dbReference>
<evidence type="ECO:0000256" key="5">
    <source>
        <dbReference type="ARBA" id="ARBA00011984"/>
    </source>
</evidence>
<comment type="catalytic activity">
    <reaction evidence="14">
        <text>GTP + H2O = GDP + phosphate + H(+)</text>
        <dbReference type="Rhea" id="RHEA:19669"/>
        <dbReference type="ChEBI" id="CHEBI:15377"/>
        <dbReference type="ChEBI" id="CHEBI:15378"/>
        <dbReference type="ChEBI" id="CHEBI:37565"/>
        <dbReference type="ChEBI" id="CHEBI:43474"/>
        <dbReference type="ChEBI" id="CHEBI:58189"/>
        <dbReference type="EC" id="3.6.5.2"/>
    </reaction>
    <physiologicalReaction direction="left-to-right" evidence="14">
        <dbReference type="Rhea" id="RHEA:19670"/>
    </physiologicalReaction>
</comment>
<evidence type="ECO:0000256" key="4">
    <source>
        <dbReference type="ARBA" id="ARBA00006270"/>
    </source>
</evidence>
<proteinExistence type="inferred from homology"/>
<evidence type="ECO:0000256" key="7">
    <source>
        <dbReference type="ARBA" id="ARBA00022741"/>
    </source>
</evidence>
<dbReference type="SMART" id="SM00173">
    <property type="entry name" value="RAS"/>
    <property type="match status" value="1"/>
</dbReference>
<name>A0A8C3JJA7_9CHAR</name>
<organism evidence="16 17">
    <name type="scientific">Calidris pygmaea</name>
    <name type="common">Spoon-billed sandpiper</name>
    <dbReference type="NCBI Taxonomy" id="425635"/>
    <lineage>
        <taxon>Eukaryota</taxon>
        <taxon>Metazoa</taxon>
        <taxon>Chordata</taxon>
        <taxon>Craniata</taxon>
        <taxon>Vertebrata</taxon>
        <taxon>Euteleostomi</taxon>
        <taxon>Archelosauria</taxon>
        <taxon>Archosauria</taxon>
        <taxon>Dinosauria</taxon>
        <taxon>Saurischia</taxon>
        <taxon>Theropoda</taxon>
        <taxon>Coelurosauria</taxon>
        <taxon>Aves</taxon>
        <taxon>Neognathae</taxon>
        <taxon>Neoaves</taxon>
        <taxon>Charadriiformes</taxon>
        <taxon>Scolopacidae</taxon>
        <taxon>Calidris</taxon>
    </lineage>
</organism>
<evidence type="ECO:0000256" key="1">
    <source>
        <dbReference type="ARBA" id="ARBA00004139"/>
    </source>
</evidence>
<feature type="region of interest" description="Disordered" evidence="15">
    <location>
        <begin position="1"/>
        <end position="76"/>
    </location>
</feature>
<protein>
    <recommendedName>
        <fullName evidence="5">small monomeric GTPase</fullName>
        <ecNumber evidence="5">3.6.5.2</ecNumber>
    </recommendedName>
</protein>
<dbReference type="Ensembl" id="ENSCPGT00000009657.1">
    <property type="protein sequence ID" value="ENSCPGP00000008798.1"/>
    <property type="gene ID" value="ENSCPGG00000006252.1"/>
</dbReference>
<keyword evidence="8" id="KW-0813">Transport</keyword>
<evidence type="ECO:0000256" key="3">
    <source>
        <dbReference type="ARBA" id="ARBA00004262"/>
    </source>
</evidence>
<feature type="compositionally biased region" description="Pro residues" evidence="15">
    <location>
        <begin position="10"/>
        <end position="29"/>
    </location>
</feature>
<dbReference type="PROSITE" id="PS51419">
    <property type="entry name" value="RAB"/>
    <property type="match status" value="1"/>
</dbReference>
<dbReference type="InterPro" id="IPR001806">
    <property type="entry name" value="Small_GTPase"/>
</dbReference>
<dbReference type="SMART" id="SM00176">
    <property type="entry name" value="RAN"/>
    <property type="match status" value="1"/>
</dbReference>
<evidence type="ECO:0000256" key="11">
    <source>
        <dbReference type="ARBA" id="ARBA00023288"/>
    </source>
</evidence>
<dbReference type="CDD" id="cd01868">
    <property type="entry name" value="Rab11_like"/>
    <property type="match status" value="1"/>
</dbReference>
<accession>A0A8C3JJA7</accession>
<evidence type="ECO:0000256" key="10">
    <source>
        <dbReference type="ARBA" id="ARBA00023136"/>
    </source>
</evidence>
<feature type="compositionally biased region" description="Low complexity" evidence="15">
    <location>
        <begin position="30"/>
        <end position="40"/>
    </location>
</feature>
<keyword evidence="6" id="KW-0488">Methylation</keyword>
<dbReference type="PANTHER" id="PTHR47979">
    <property type="entry name" value="DRAB11-RELATED"/>
    <property type="match status" value="1"/>
</dbReference>
<dbReference type="Pfam" id="PF00071">
    <property type="entry name" value="Ras"/>
    <property type="match status" value="1"/>
</dbReference>
<sequence length="342" mass="37634">MEPLCHHPSRPPLVPSPPPLALPPQPVPAPAATGWATGGVSVRAPRAGMDRPPRRHRPFKAGVGGRGRLYPGSSFAPPRRCPGSTCGWAGRERRAEAPRRLQGGVRLPLPLPVLGLPPRLGPPPPAMGTRDDEYDYLFKVVLIGDSGVGKSNLLSRFTRNEFNLESKSTIGVEFATRSIQVDGKTIKAQIWDTAGQERYRAITSAYYRGAVGALLVYDIAKHLTYENVERWLKELRDHADSNIVIMLVGNKSDLRHLRAVPTDEAKAFAEKNGLSFIETSALDSTNVEAAFQTILTEIYRIVSQKQMSDRRENDMSPSNNVVPIHVPPTTENKPKMQCCQNI</sequence>
<dbReference type="InterPro" id="IPR005225">
    <property type="entry name" value="Small_GTP-bd"/>
</dbReference>
<evidence type="ECO:0000256" key="9">
    <source>
        <dbReference type="ARBA" id="ARBA00023134"/>
    </source>
</evidence>
<evidence type="ECO:0000256" key="12">
    <source>
        <dbReference type="ARBA" id="ARBA00023289"/>
    </source>
</evidence>
<dbReference type="NCBIfam" id="TIGR00231">
    <property type="entry name" value="small_GTP"/>
    <property type="match status" value="1"/>
</dbReference>
<evidence type="ECO:0000256" key="13">
    <source>
        <dbReference type="ARBA" id="ARBA00023329"/>
    </source>
</evidence>
<reference evidence="16" key="2">
    <citation type="submission" date="2025-09" db="UniProtKB">
        <authorList>
            <consortium name="Ensembl"/>
        </authorList>
    </citation>
    <scope>IDENTIFICATION</scope>
</reference>
<dbReference type="GO" id="GO:0003925">
    <property type="term" value="F:G protein activity"/>
    <property type="evidence" value="ECO:0007669"/>
    <property type="project" value="UniProtKB-EC"/>
</dbReference>
<dbReference type="EC" id="3.6.5.2" evidence="5"/>
<evidence type="ECO:0000256" key="6">
    <source>
        <dbReference type="ARBA" id="ARBA00022481"/>
    </source>
</evidence>
<evidence type="ECO:0000256" key="15">
    <source>
        <dbReference type="SAM" id="MobiDB-lite"/>
    </source>
</evidence>
<evidence type="ECO:0000313" key="16">
    <source>
        <dbReference type="Ensembl" id="ENSCPGP00000008798.1"/>
    </source>
</evidence>
<keyword evidence="13" id="KW-0968">Cytoplasmic vesicle</keyword>
<dbReference type="Gene3D" id="3.40.50.300">
    <property type="entry name" value="P-loop containing nucleotide triphosphate hydrolases"/>
    <property type="match status" value="1"/>
</dbReference>
<keyword evidence="8" id="KW-0653">Protein transport</keyword>
<dbReference type="SMART" id="SM00174">
    <property type="entry name" value="RHO"/>
    <property type="match status" value="1"/>
</dbReference>
<evidence type="ECO:0000313" key="17">
    <source>
        <dbReference type="Proteomes" id="UP000694419"/>
    </source>
</evidence>
<comment type="subcellular location">
    <subcellularLocation>
        <location evidence="2">Cytoplasmic vesicle membrane</location>
    </subcellularLocation>
    <subcellularLocation>
        <location evidence="3">Cytoplasmic vesicle</location>
        <location evidence="3">Phagosome</location>
    </subcellularLocation>
    <subcellularLocation>
        <location evidence="1">Recycling endosome membrane</location>
        <topology evidence="1">Lipid-anchor</topology>
    </subcellularLocation>
</comment>
<keyword evidence="12" id="KW-0636">Prenylation</keyword>
<dbReference type="GO" id="GO:0045335">
    <property type="term" value="C:phagocytic vesicle"/>
    <property type="evidence" value="ECO:0007669"/>
    <property type="project" value="UniProtKB-SubCell"/>
</dbReference>
<dbReference type="Proteomes" id="UP000694419">
    <property type="component" value="Unplaced"/>
</dbReference>
<dbReference type="InterPro" id="IPR050209">
    <property type="entry name" value="Rab_GTPases_membrane_traffic"/>
</dbReference>
<keyword evidence="9" id="KW-0342">GTP-binding</keyword>
<reference evidence="16" key="1">
    <citation type="submission" date="2025-08" db="UniProtKB">
        <authorList>
            <consortium name="Ensembl"/>
        </authorList>
    </citation>
    <scope>IDENTIFICATION</scope>
</reference>
<dbReference type="GO" id="GO:0055038">
    <property type="term" value="C:recycling endosome membrane"/>
    <property type="evidence" value="ECO:0007669"/>
    <property type="project" value="UniProtKB-SubCell"/>
</dbReference>
<dbReference type="InterPro" id="IPR027417">
    <property type="entry name" value="P-loop_NTPase"/>
</dbReference>